<dbReference type="OrthoDB" id="1666796at2759"/>
<dbReference type="InterPro" id="IPR004240">
    <property type="entry name" value="EMP70"/>
</dbReference>
<organism evidence="8 9">
    <name type="scientific">Tilletiaria anomala (strain ATCC 24038 / CBS 436.72 / UBC 951)</name>
    <dbReference type="NCBI Taxonomy" id="1037660"/>
    <lineage>
        <taxon>Eukaryota</taxon>
        <taxon>Fungi</taxon>
        <taxon>Dikarya</taxon>
        <taxon>Basidiomycota</taxon>
        <taxon>Ustilaginomycotina</taxon>
        <taxon>Exobasidiomycetes</taxon>
        <taxon>Georgefischeriales</taxon>
        <taxon>Tilletiariaceae</taxon>
        <taxon>Tilletiaria</taxon>
    </lineage>
</organism>
<evidence type="ECO:0000256" key="2">
    <source>
        <dbReference type="ARBA" id="ARBA00005227"/>
    </source>
</evidence>
<dbReference type="Proteomes" id="UP000027361">
    <property type="component" value="Unassembled WGS sequence"/>
</dbReference>
<evidence type="ECO:0000313" key="8">
    <source>
        <dbReference type="EMBL" id="KDN43412.1"/>
    </source>
</evidence>
<keyword evidence="6 7" id="KW-0472">Membrane</keyword>
<protein>
    <recommendedName>
        <fullName evidence="7">Transmembrane 9 superfamily member</fullName>
    </recommendedName>
</protein>
<proteinExistence type="inferred from homology"/>
<feature type="transmembrane region" description="Helical" evidence="7">
    <location>
        <begin position="491"/>
        <end position="514"/>
    </location>
</feature>
<gene>
    <name evidence="8" type="ORF">K437DRAFT_257475</name>
</gene>
<evidence type="ECO:0000313" key="9">
    <source>
        <dbReference type="Proteomes" id="UP000027361"/>
    </source>
</evidence>
<comment type="caution">
    <text evidence="8">The sequence shown here is derived from an EMBL/GenBank/DDBJ whole genome shotgun (WGS) entry which is preliminary data.</text>
</comment>
<dbReference type="STRING" id="1037660.A0A066VNW7"/>
<keyword evidence="4 7" id="KW-0732">Signal</keyword>
<dbReference type="GO" id="GO:0016020">
    <property type="term" value="C:membrane"/>
    <property type="evidence" value="ECO:0007669"/>
    <property type="project" value="UniProtKB-SubCell"/>
</dbReference>
<keyword evidence="3 7" id="KW-0812">Transmembrane</keyword>
<feature type="transmembrane region" description="Helical" evidence="7">
    <location>
        <begin position="570"/>
        <end position="590"/>
    </location>
</feature>
<dbReference type="EMBL" id="JMSN01000061">
    <property type="protein sequence ID" value="KDN43412.1"/>
    <property type="molecule type" value="Genomic_DNA"/>
</dbReference>
<dbReference type="OMA" id="KVYYMFG"/>
<dbReference type="InParanoid" id="A0A066VNW7"/>
<evidence type="ECO:0000256" key="5">
    <source>
        <dbReference type="ARBA" id="ARBA00022989"/>
    </source>
</evidence>
<evidence type="ECO:0000256" key="6">
    <source>
        <dbReference type="ARBA" id="ARBA00023136"/>
    </source>
</evidence>
<dbReference type="GO" id="GO:0005737">
    <property type="term" value="C:cytoplasm"/>
    <property type="evidence" value="ECO:0007669"/>
    <property type="project" value="UniProtKB-ARBA"/>
</dbReference>
<dbReference type="HOGENOM" id="CLU_010714_4_1_1"/>
<keyword evidence="5 7" id="KW-1133">Transmembrane helix</keyword>
<feature type="transmembrane region" description="Helical" evidence="7">
    <location>
        <begin position="602"/>
        <end position="630"/>
    </location>
</feature>
<evidence type="ECO:0000256" key="4">
    <source>
        <dbReference type="ARBA" id="ARBA00022729"/>
    </source>
</evidence>
<dbReference type="RefSeq" id="XP_013242365.1">
    <property type="nucleotide sequence ID" value="XM_013386911.1"/>
</dbReference>
<dbReference type="AlphaFoldDB" id="A0A066VNW7"/>
<comment type="similarity">
    <text evidence="2 7">Belongs to the nonaspanin (TM9SF) (TC 9.A.2) family.</text>
</comment>
<sequence length="640" mass="71674">MGLTKVFPLGLLALGAIFPAVQGFYLPGSAPKTYKLGSTVPFLVNVVQPKAQIDKGGMRSLVSYDYYDERFHFCSPKDKDGPKPVSEGLGSALFGDRIYSSPITAKMLTDESCVHICTSVIPQQDTKFISDRIKEGYAINWEVDGLPVAQMQRLEDTEEFFYSIGFFMGTMRNENENGKAYRMPAIYNHFEIYLNYHMRGTDEYRIVGASVWPASRSSLTQGEGTPNCNALEPVHLDENSTASTKLAYTYSTHWKESKTPWATRWDHYLKVVNPNIHWLSLINAIVIAGFLCLMVSVVLMRSTNRDISRYEAIDLTEDVQEEFGWKLVHGEVFRPPQSPLLLSVMVGSGSQLIAMAATTLLFAALGFLSPSYRGSLAVVMIVTWTLFGALAGYLSSRVYASLDGAKWKRNVFLTATLFPTLVFATVNLLNFFLIASRSSGAVPFGTLLALVALWFIINIPLTLIGSYIGIRVGGWRHPVRVNSIPRQIPPVVWYLRPWPSAIIGGLLPFATAFLESFFMLNSLFGTKIYYAFGFLALTFVITSLTTATVSVLFCYFTLSSEDYRWHWRSFTVGGGSAFWLFAYGIFFWSARMELPGLANKVLFVGYLFLLSLVDFLLFGAIGYFACYSYIRRIYGSIRID</sequence>
<dbReference type="GO" id="GO:0007034">
    <property type="term" value="P:vacuolar transport"/>
    <property type="evidence" value="ECO:0007669"/>
    <property type="project" value="TreeGrafter"/>
</dbReference>
<accession>A0A066VNW7</accession>
<dbReference type="FunCoup" id="A0A066VNW7">
    <property type="interactions" value="369"/>
</dbReference>
<dbReference type="GeneID" id="25264702"/>
<name>A0A066VNW7_TILAU</name>
<feature type="transmembrane region" description="Helical" evidence="7">
    <location>
        <begin position="340"/>
        <end position="368"/>
    </location>
</feature>
<dbReference type="GO" id="GO:0072657">
    <property type="term" value="P:protein localization to membrane"/>
    <property type="evidence" value="ECO:0007669"/>
    <property type="project" value="TreeGrafter"/>
</dbReference>
<evidence type="ECO:0000256" key="3">
    <source>
        <dbReference type="ARBA" id="ARBA00022692"/>
    </source>
</evidence>
<feature type="signal peptide" evidence="7">
    <location>
        <begin position="1"/>
        <end position="23"/>
    </location>
</feature>
<feature type="transmembrane region" description="Helical" evidence="7">
    <location>
        <begin position="374"/>
        <end position="399"/>
    </location>
</feature>
<evidence type="ECO:0000256" key="1">
    <source>
        <dbReference type="ARBA" id="ARBA00004141"/>
    </source>
</evidence>
<dbReference type="Pfam" id="PF02990">
    <property type="entry name" value="EMP70"/>
    <property type="match status" value="1"/>
</dbReference>
<keyword evidence="9" id="KW-1185">Reference proteome</keyword>
<dbReference type="PANTHER" id="PTHR10766">
    <property type="entry name" value="TRANSMEMBRANE 9 SUPERFAMILY PROTEIN"/>
    <property type="match status" value="1"/>
</dbReference>
<dbReference type="PANTHER" id="PTHR10766:SF111">
    <property type="entry name" value="TRANSMEMBRANE 9 SUPERFAMILY MEMBER 2"/>
    <property type="match status" value="1"/>
</dbReference>
<feature type="transmembrane region" description="Helical" evidence="7">
    <location>
        <begin position="534"/>
        <end position="558"/>
    </location>
</feature>
<feature type="transmembrane region" description="Helical" evidence="7">
    <location>
        <begin position="278"/>
        <end position="300"/>
    </location>
</feature>
<comment type="subcellular location">
    <subcellularLocation>
        <location evidence="1">Membrane</location>
        <topology evidence="1">Multi-pass membrane protein</topology>
    </subcellularLocation>
</comment>
<feature type="chain" id="PRO_5007353115" description="Transmembrane 9 superfamily member" evidence="7">
    <location>
        <begin position="24"/>
        <end position="640"/>
    </location>
</feature>
<feature type="transmembrane region" description="Helical" evidence="7">
    <location>
        <begin position="447"/>
        <end position="470"/>
    </location>
</feature>
<evidence type="ECO:0000256" key="7">
    <source>
        <dbReference type="RuleBase" id="RU363079"/>
    </source>
</evidence>
<reference evidence="8 9" key="1">
    <citation type="submission" date="2014-05" db="EMBL/GenBank/DDBJ databases">
        <title>Draft genome sequence of a rare smut relative, Tilletiaria anomala UBC 951.</title>
        <authorList>
            <consortium name="DOE Joint Genome Institute"/>
            <person name="Toome M."/>
            <person name="Kuo A."/>
            <person name="Henrissat B."/>
            <person name="Lipzen A."/>
            <person name="Tritt A."/>
            <person name="Yoshinaga Y."/>
            <person name="Zane M."/>
            <person name="Barry K."/>
            <person name="Grigoriev I.V."/>
            <person name="Spatafora J.W."/>
            <person name="Aimea M.C."/>
        </authorList>
    </citation>
    <scope>NUCLEOTIDE SEQUENCE [LARGE SCALE GENOMIC DNA]</scope>
    <source>
        <strain evidence="8 9">UBC 951</strain>
    </source>
</reference>
<feature type="transmembrane region" description="Helical" evidence="7">
    <location>
        <begin position="411"/>
        <end position="435"/>
    </location>
</feature>